<dbReference type="Pfam" id="PF05949">
    <property type="entry name" value="DUF881"/>
    <property type="match status" value="1"/>
</dbReference>
<dbReference type="OrthoDB" id="3214641at2"/>
<keyword evidence="4" id="KW-1185">Reference proteome</keyword>
<protein>
    <submittedName>
        <fullName evidence="3">DUF881 domain-containing protein</fullName>
    </submittedName>
</protein>
<dbReference type="InterPro" id="IPR010273">
    <property type="entry name" value="DUF881"/>
</dbReference>
<dbReference type="AlphaFoldDB" id="A0A4R5AQI5"/>
<reference evidence="3 4" key="1">
    <citation type="submission" date="2019-03" db="EMBL/GenBank/DDBJ databases">
        <title>Draft genome sequences of novel Actinobacteria.</title>
        <authorList>
            <person name="Sahin N."/>
            <person name="Ay H."/>
            <person name="Saygin H."/>
        </authorList>
    </citation>
    <scope>NUCLEOTIDE SEQUENCE [LARGE SCALE GENOMIC DNA]</scope>
    <source>
        <strain evidence="3 4">DSM 45941</strain>
    </source>
</reference>
<dbReference type="GO" id="GO:0005886">
    <property type="term" value="C:plasma membrane"/>
    <property type="evidence" value="ECO:0007669"/>
    <property type="project" value="TreeGrafter"/>
</dbReference>
<accession>A0A4R5AQI5</accession>
<evidence type="ECO:0000256" key="2">
    <source>
        <dbReference type="SAM" id="SignalP"/>
    </source>
</evidence>
<evidence type="ECO:0000313" key="3">
    <source>
        <dbReference type="EMBL" id="TDD74100.1"/>
    </source>
</evidence>
<organism evidence="3 4">
    <name type="scientific">Actinomadura darangshiensis</name>
    <dbReference type="NCBI Taxonomy" id="705336"/>
    <lineage>
        <taxon>Bacteria</taxon>
        <taxon>Bacillati</taxon>
        <taxon>Actinomycetota</taxon>
        <taxon>Actinomycetes</taxon>
        <taxon>Streptosporangiales</taxon>
        <taxon>Thermomonosporaceae</taxon>
        <taxon>Actinomadura</taxon>
    </lineage>
</organism>
<evidence type="ECO:0000256" key="1">
    <source>
        <dbReference type="ARBA" id="ARBA00009108"/>
    </source>
</evidence>
<dbReference type="PANTHER" id="PTHR37313:SF4">
    <property type="entry name" value="CONSERVED MEMBRANE PROTEIN-RELATED"/>
    <property type="match status" value="1"/>
</dbReference>
<dbReference type="EMBL" id="SMKY01000173">
    <property type="protein sequence ID" value="TDD74100.1"/>
    <property type="molecule type" value="Genomic_DNA"/>
</dbReference>
<feature type="signal peptide" evidence="2">
    <location>
        <begin position="1"/>
        <end position="25"/>
    </location>
</feature>
<comment type="caution">
    <text evidence="3">The sequence shown here is derived from an EMBL/GenBank/DDBJ whole genome shotgun (WGS) entry which is preliminary data.</text>
</comment>
<sequence length="251" mass="27166">MSRVRRSAWGSIIPVLTLLAGTLFAASASTARGTSLREQGRTRITELITTEQRRGREERAEYRRLRDQVDGISREAGRHDARVKKAQADADRLAAGAGFTPYTGRAVRVTLDDAPQPKPGELPRGVRPDDLVVHQSDVQAVVNALWAGGARAMQIMDQRVISTSAVRCVGNTLILQGVVYSPPYRITAVGDPDRLRAALGASGEIAVYRKYVRAYGLGYAARTVERATLPPYTGSVAMKHATVPTRPPHGG</sequence>
<comment type="similarity">
    <text evidence="1">Belongs to the UPF0749 family.</text>
</comment>
<name>A0A4R5AQI5_9ACTN</name>
<proteinExistence type="inferred from homology"/>
<dbReference type="Proteomes" id="UP000295578">
    <property type="component" value="Unassembled WGS sequence"/>
</dbReference>
<feature type="chain" id="PRO_5020550881" evidence="2">
    <location>
        <begin position="26"/>
        <end position="251"/>
    </location>
</feature>
<keyword evidence="2" id="KW-0732">Signal</keyword>
<gene>
    <name evidence="3" type="ORF">E1293_29995</name>
</gene>
<dbReference type="RefSeq" id="WP_132200852.1">
    <property type="nucleotide sequence ID" value="NZ_SMKY01000173.1"/>
</dbReference>
<dbReference type="PANTHER" id="PTHR37313">
    <property type="entry name" value="UPF0749 PROTEIN RV1825"/>
    <property type="match status" value="1"/>
</dbReference>
<evidence type="ECO:0000313" key="4">
    <source>
        <dbReference type="Proteomes" id="UP000295578"/>
    </source>
</evidence>
<dbReference type="Gene3D" id="3.30.70.1880">
    <property type="entry name" value="Protein of unknown function DUF881"/>
    <property type="match status" value="1"/>
</dbReference>